<sequence>MSKISNKKSPKTIGDHQKYLSRITKTLYYGKLPKSDCLSFPVTELAAELFSEAHTGKSLERLHLYDAANISRNTCVSPCSLVLAMLYLERLKNRNPGYLEKTVPSDLFLVSLMVSSKFLFDDGEPDEVFIDEWATSGGVKVRDLVLLERDFLKAMDWEIFVSEPTFWKKLNDLEITLASKQGTSRGYFTYTELQSLSQTVDISNLIHCIAAVSVILAATYTAGLLTILGSVFLASQIPGTSLYAKETELKELSPALNIQTNLDQDIKNTTKTEIHSKYVSNKKSDIIDVLRTSFLLASIQPNSTEDVAIENDVQYITWDYWNIPIMDWLAKSSDAITTYTAGITLDYFPYYLDTISNSKTPELNHIHKATKTRIQDQMESSWHEEWVDSLTYRLSFNTLFSYVNNIKA</sequence>
<keyword evidence="3" id="KW-1133">Transmembrane helix</keyword>
<dbReference type="GO" id="GO:0016538">
    <property type="term" value="F:cyclin-dependent protein serine/threonine kinase regulator activity"/>
    <property type="evidence" value="ECO:0007669"/>
    <property type="project" value="TreeGrafter"/>
</dbReference>
<dbReference type="AlphaFoldDB" id="A0A9N9SF15"/>
<dbReference type="InterPro" id="IPR013922">
    <property type="entry name" value="Cyclin_PHO80-like"/>
</dbReference>
<evidence type="ECO:0000256" key="1">
    <source>
        <dbReference type="ARBA" id="ARBA00038508"/>
    </source>
</evidence>
<reference evidence="4" key="2">
    <citation type="submission" date="2022-10" db="EMBL/GenBank/DDBJ databases">
        <authorList>
            <consortium name="ENA_rothamsted_submissions"/>
            <consortium name="culmorum"/>
            <person name="King R."/>
        </authorList>
    </citation>
    <scope>NUCLEOTIDE SEQUENCE</scope>
</reference>
<evidence type="ECO:0000313" key="4">
    <source>
        <dbReference type="EMBL" id="CAG9817292.1"/>
    </source>
</evidence>
<dbReference type="InterPro" id="IPR036915">
    <property type="entry name" value="Cyclin-like_sf"/>
</dbReference>
<keyword evidence="5" id="KW-1185">Reference proteome</keyword>
<gene>
    <name evidence="4" type="ORF">PHAECO_LOCUS4974</name>
</gene>
<organism evidence="4 5">
    <name type="scientific">Phaedon cochleariae</name>
    <name type="common">Mustard beetle</name>
    <dbReference type="NCBI Taxonomy" id="80249"/>
    <lineage>
        <taxon>Eukaryota</taxon>
        <taxon>Metazoa</taxon>
        <taxon>Ecdysozoa</taxon>
        <taxon>Arthropoda</taxon>
        <taxon>Hexapoda</taxon>
        <taxon>Insecta</taxon>
        <taxon>Pterygota</taxon>
        <taxon>Neoptera</taxon>
        <taxon>Endopterygota</taxon>
        <taxon>Coleoptera</taxon>
        <taxon>Polyphaga</taxon>
        <taxon>Cucujiformia</taxon>
        <taxon>Chrysomeloidea</taxon>
        <taxon>Chrysomelidae</taxon>
        <taxon>Chrysomelinae</taxon>
        <taxon>Chrysomelini</taxon>
        <taxon>Phaedon</taxon>
    </lineage>
</organism>
<dbReference type="SUPFAM" id="SSF47954">
    <property type="entry name" value="Cyclin-like"/>
    <property type="match status" value="1"/>
</dbReference>
<dbReference type="OrthoDB" id="244495at2759"/>
<evidence type="ECO:0000256" key="3">
    <source>
        <dbReference type="SAM" id="Phobius"/>
    </source>
</evidence>
<comment type="similarity">
    <text evidence="1">Belongs to the CNPPD1 family.</text>
</comment>
<reference evidence="4" key="1">
    <citation type="submission" date="2022-01" db="EMBL/GenBank/DDBJ databases">
        <authorList>
            <person name="King R."/>
        </authorList>
    </citation>
    <scope>NUCLEOTIDE SEQUENCE</scope>
</reference>
<evidence type="ECO:0000313" key="5">
    <source>
        <dbReference type="Proteomes" id="UP001153737"/>
    </source>
</evidence>
<dbReference type="Pfam" id="PF08613">
    <property type="entry name" value="Cyclin"/>
    <property type="match status" value="1"/>
</dbReference>
<dbReference type="GO" id="GO:0000307">
    <property type="term" value="C:cyclin-dependent protein kinase holoenzyme complex"/>
    <property type="evidence" value="ECO:0007669"/>
    <property type="project" value="TreeGrafter"/>
</dbReference>
<keyword evidence="3" id="KW-0472">Membrane</keyword>
<dbReference type="PANTHER" id="PTHR15615">
    <property type="match status" value="1"/>
</dbReference>
<dbReference type="GO" id="GO:0019901">
    <property type="term" value="F:protein kinase binding"/>
    <property type="evidence" value="ECO:0007669"/>
    <property type="project" value="InterPro"/>
</dbReference>
<dbReference type="GO" id="GO:0005634">
    <property type="term" value="C:nucleus"/>
    <property type="evidence" value="ECO:0007669"/>
    <property type="project" value="TreeGrafter"/>
</dbReference>
<dbReference type="Proteomes" id="UP001153737">
    <property type="component" value="Chromosome 15"/>
</dbReference>
<protein>
    <recommendedName>
        <fullName evidence="2">Protein CNPPD1</fullName>
    </recommendedName>
</protein>
<keyword evidence="3" id="KW-0812">Transmembrane</keyword>
<dbReference type="CDD" id="cd20557">
    <property type="entry name" value="CYCLIN_ScPCL1-like"/>
    <property type="match status" value="1"/>
</dbReference>
<accession>A0A9N9SF15</accession>
<feature type="transmembrane region" description="Helical" evidence="3">
    <location>
        <begin position="205"/>
        <end position="233"/>
    </location>
</feature>
<evidence type="ECO:0000256" key="2">
    <source>
        <dbReference type="ARBA" id="ARBA00040808"/>
    </source>
</evidence>
<dbReference type="Gene3D" id="1.10.472.10">
    <property type="entry name" value="Cyclin-like"/>
    <property type="match status" value="1"/>
</dbReference>
<proteinExistence type="inferred from homology"/>
<name>A0A9N9SF15_PHACE</name>
<dbReference type="EMBL" id="OU896721">
    <property type="protein sequence ID" value="CAG9817292.1"/>
    <property type="molecule type" value="Genomic_DNA"/>
</dbReference>
<dbReference type="PANTHER" id="PTHR15615:SF108">
    <property type="entry name" value="PROTEIN CNPPD1"/>
    <property type="match status" value="1"/>
</dbReference>